<dbReference type="GO" id="GO:0003677">
    <property type="term" value="F:DNA binding"/>
    <property type="evidence" value="ECO:0007669"/>
    <property type="project" value="UniProtKB-KW"/>
</dbReference>
<feature type="domain" description="HTH cro/C1-type" evidence="3">
    <location>
        <begin position="10"/>
        <end position="64"/>
    </location>
</feature>
<dbReference type="RefSeq" id="WP_090163211.1">
    <property type="nucleotide sequence ID" value="NZ_FMWK01000011.1"/>
</dbReference>
<name>A0A1G5S0U9_PSEXY</name>
<dbReference type="CDD" id="cd00093">
    <property type="entry name" value="HTH_XRE"/>
    <property type="match status" value="1"/>
</dbReference>
<keyword evidence="2" id="KW-0812">Transmembrane</keyword>
<gene>
    <name evidence="4" type="ORF">SAMN02910350_02026</name>
</gene>
<sequence>MDQVKVGSFLRELRKEKKLTQEELAEYLNVSNRTISRWETGNNMPDIGMLVEIATFYNVSIPEIVDGERKSEIMKEEIRDTAVKMVEYSQHEVKVRKKKVECCLLIVFGIFLMLSALVVFPSESSWGGFYSVIGGLVFCIGIFIATNIIWDNKKISMVGTLGCVVILFGIFSLSDYIAVTEFNQVPRFRYMTSWSSEAPNQVEYKTLFFNAVQYNPGQDNEKIEIVEAKK</sequence>
<reference evidence="4 5" key="1">
    <citation type="submission" date="2016-10" db="EMBL/GenBank/DDBJ databases">
        <authorList>
            <person name="de Groot N.N."/>
        </authorList>
    </citation>
    <scope>NUCLEOTIDE SEQUENCE [LARGE SCALE GENOMIC DNA]</scope>
    <source>
        <strain evidence="4 5">DSM 10317</strain>
    </source>
</reference>
<organism evidence="4 5">
    <name type="scientific">Pseudobutyrivibrio xylanivorans</name>
    <dbReference type="NCBI Taxonomy" id="185007"/>
    <lineage>
        <taxon>Bacteria</taxon>
        <taxon>Bacillati</taxon>
        <taxon>Bacillota</taxon>
        <taxon>Clostridia</taxon>
        <taxon>Lachnospirales</taxon>
        <taxon>Lachnospiraceae</taxon>
        <taxon>Pseudobutyrivibrio</taxon>
    </lineage>
</organism>
<dbReference type="SUPFAM" id="SSF47413">
    <property type="entry name" value="lambda repressor-like DNA-binding domains"/>
    <property type="match status" value="1"/>
</dbReference>
<dbReference type="Gene3D" id="1.10.260.40">
    <property type="entry name" value="lambda repressor-like DNA-binding domains"/>
    <property type="match status" value="1"/>
</dbReference>
<keyword evidence="2" id="KW-1133">Transmembrane helix</keyword>
<dbReference type="InterPro" id="IPR010982">
    <property type="entry name" value="Lambda_DNA-bd_dom_sf"/>
</dbReference>
<evidence type="ECO:0000313" key="5">
    <source>
        <dbReference type="Proteomes" id="UP000199428"/>
    </source>
</evidence>
<keyword evidence="1" id="KW-0238">DNA-binding</keyword>
<dbReference type="PANTHER" id="PTHR46558">
    <property type="entry name" value="TRACRIPTIONAL REGULATORY PROTEIN-RELATED-RELATED"/>
    <property type="match status" value="1"/>
</dbReference>
<dbReference type="EMBL" id="FMWK01000011">
    <property type="protein sequence ID" value="SCZ79933.1"/>
    <property type="molecule type" value="Genomic_DNA"/>
</dbReference>
<protein>
    <submittedName>
        <fullName evidence="4">Helix-turn-helix</fullName>
    </submittedName>
</protein>
<dbReference type="AlphaFoldDB" id="A0A1G5S0U9"/>
<dbReference type="Pfam" id="PF01381">
    <property type="entry name" value="HTH_3"/>
    <property type="match status" value="1"/>
</dbReference>
<dbReference type="InterPro" id="IPR001387">
    <property type="entry name" value="Cro/C1-type_HTH"/>
</dbReference>
<feature type="transmembrane region" description="Helical" evidence="2">
    <location>
        <begin position="157"/>
        <end position="179"/>
    </location>
</feature>
<keyword evidence="2" id="KW-0472">Membrane</keyword>
<feature type="transmembrane region" description="Helical" evidence="2">
    <location>
        <begin position="128"/>
        <end position="150"/>
    </location>
</feature>
<evidence type="ECO:0000259" key="3">
    <source>
        <dbReference type="PROSITE" id="PS50943"/>
    </source>
</evidence>
<proteinExistence type="predicted"/>
<evidence type="ECO:0000313" key="4">
    <source>
        <dbReference type="EMBL" id="SCZ79933.1"/>
    </source>
</evidence>
<dbReference type="PROSITE" id="PS50943">
    <property type="entry name" value="HTH_CROC1"/>
    <property type="match status" value="1"/>
</dbReference>
<dbReference type="PANTHER" id="PTHR46558:SF11">
    <property type="entry name" value="HTH-TYPE TRANSCRIPTIONAL REGULATOR XRE"/>
    <property type="match status" value="1"/>
</dbReference>
<dbReference type="Proteomes" id="UP000199428">
    <property type="component" value="Unassembled WGS sequence"/>
</dbReference>
<feature type="transmembrane region" description="Helical" evidence="2">
    <location>
        <begin position="102"/>
        <end position="122"/>
    </location>
</feature>
<evidence type="ECO:0000256" key="2">
    <source>
        <dbReference type="SAM" id="Phobius"/>
    </source>
</evidence>
<accession>A0A1G5S0U9</accession>
<dbReference type="SMART" id="SM00530">
    <property type="entry name" value="HTH_XRE"/>
    <property type="match status" value="1"/>
</dbReference>
<evidence type="ECO:0000256" key="1">
    <source>
        <dbReference type="ARBA" id="ARBA00023125"/>
    </source>
</evidence>